<evidence type="ECO:0000256" key="1">
    <source>
        <dbReference type="ARBA" id="ARBA00004571"/>
    </source>
</evidence>
<evidence type="ECO:0000313" key="16">
    <source>
        <dbReference type="Proteomes" id="UP001321520"/>
    </source>
</evidence>
<dbReference type="CDD" id="cd01347">
    <property type="entry name" value="ligand_gated_channel"/>
    <property type="match status" value="1"/>
</dbReference>
<feature type="domain" description="TonB-dependent receptor-like beta-barrel" evidence="13">
    <location>
        <begin position="242"/>
        <end position="705"/>
    </location>
</feature>
<keyword evidence="5 12" id="KW-0732">Signal</keyword>
<keyword evidence="8 9" id="KW-0998">Cell outer membrane</keyword>
<dbReference type="Pfam" id="PF07715">
    <property type="entry name" value="Plug"/>
    <property type="match status" value="1"/>
</dbReference>
<evidence type="ECO:0000313" key="15">
    <source>
        <dbReference type="EMBL" id="WKD49905.1"/>
    </source>
</evidence>
<keyword evidence="2 9" id="KW-0813">Transport</keyword>
<dbReference type="Gene3D" id="2.170.130.10">
    <property type="entry name" value="TonB-dependent receptor, plug domain"/>
    <property type="match status" value="1"/>
</dbReference>
<dbReference type="InterPro" id="IPR010917">
    <property type="entry name" value="TonB_rcpt_CS"/>
</dbReference>
<feature type="chain" id="PRO_5045859240" evidence="12">
    <location>
        <begin position="24"/>
        <end position="735"/>
    </location>
</feature>
<name>A0ABY9EA58_9GAMM</name>
<dbReference type="EMBL" id="CP098023">
    <property type="protein sequence ID" value="WKD49905.1"/>
    <property type="molecule type" value="Genomic_DNA"/>
</dbReference>
<comment type="similarity">
    <text evidence="9 11">Belongs to the TonB-dependent receptor family.</text>
</comment>
<dbReference type="InterPro" id="IPR000531">
    <property type="entry name" value="Beta-barrel_TonB"/>
</dbReference>
<evidence type="ECO:0000256" key="6">
    <source>
        <dbReference type="ARBA" id="ARBA00023077"/>
    </source>
</evidence>
<keyword evidence="6 11" id="KW-0798">TonB box</keyword>
<evidence type="ECO:0000256" key="4">
    <source>
        <dbReference type="ARBA" id="ARBA00022692"/>
    </source>
</evidence>
<organism evidence="15 16">
    <name type="scientific">Microbulbifer spongiae</name>
    <dbReference type="NCBI Taxonomy" id="2944933"/>
    <lineage>
        <taxon>Bacteria</taxon>
        <taxon>Pseudomonadati</taxon>
        <taxon>Pseudomonadota</taxon>
        <taxon>Gammaproteobacteria</taxon>
        <taxon>Cellvibrionales</taxon>
        <taxon>Microbulbiferaceae</taxon>
        <taxon>Microbulbifer</taxon>
    </lineage>
</organism>
<evidence type="ECO:0000259" key="13">
    <source>
        <dbReference type="Pfam" id="PF00593"/>
    </source>
</evidence>
<proteinExistence type="inferred from homology"/>
<gene>
    <name evidence="15" type="ORF">M8T91_00300</name>
</gene>
<dbReference type="InterPro" id="IPR036942">
    <property type="entry name" value="Beta-barrel_TonB_sf"/>
</dbReference>
<evidence type="ECO:0000256" key="7">
    <source>
        <dbReference type="ARBA" id="ARBA00023136"/>
    </source>
</evidence>
<dbReference type="PROSITE" id="PS01156">
    <property type="entry name" value="TONB_DEPENDENT_REC_2"/>
    <property type="match status" value="1"/>
</dbReference>
<evidence type="ECO:0000256" key="12">
    <source>
        <dbReference type="SAM" id="SignalP"/>
    </source>
</evidence>
<dbReference type="SUPFAM" id="SSF56935">
    <property type="entry name" value="Porins"/>
    <property type="match status" value="1"/>
</dbReference>
<sequence>MTLFPRSPLAFALAALTAMPSLAEERLETVSVIGDPESISSLPGSAHLIDADELAEFEFVDINRILRSVPGVYLLEEDGYGLRPNIGIRGAQGGRSGKISLMEDGVLIAPAPYSAPEAYYFPSAGRLDAIEVLKGPAALLYGPFTVGGAVNMLSTPIPESPAGIVQLEAGEYGEARLHSYYGTSTENTGWLLETQQQYADGFRSIDRAGSADIAKEDYLLKGRLRSDADATYRQQLDIKLQYSEEESGMSYLGLSDADLNDDPNRRYGISALDEMQNRHSTVQLNHSIELDEGFTLHTQAYYNKFKRDWFKVSLGGLIDDANSDNETVAASAQAILDGQQDYRDFGIKHNNREYESKGIQVSADWLFNTGSINHELTLGLRRHWDEVDRYQPVEIYDQINGQLVFDRVELPSPSNNRIEEADATSFFISDDIQLGNKLTLTAVLRYEDLETQQQRYNDAQRTEKGSDRSNQVDEWLPGLGLVYQVSEQWGLLAGVHRGFAPPGAGAKNGQGPELSTNYEWGARFDNGTLAAELIAFYSDYENAVQNCSVAVSCPNGAESGTFQLGEAEIKGLEAALGSEWVLANGWTLPVRATYTYTDAEVTEDQDSLCNGDPLCDVNPEELLLAGDNLVYLPENVFAVSAGLDSGAAWRLNLTAAYQDEMCVNTRCNRGGANQFDYTESLWVVDAAAHYDFSADLTGYLKVDNLFDEQVIISRSPEGARANRPRAATVGIKYIF</sequence>
<evidence type="ECO:0000256" key="3">
    <source>
        <dbReference type="ARBA" id="ARBA00022452"/>
    </source>
</evidence>
<dbReference type="InterPro" id="IPR037066">
    <property type="entry name" value="Plug_dom_sf"/>
</dbReference>
<evidence type="ECO:0000259" key="14">
    <source>
        <dbReference type="Pfam" id="PF07715"/>
    </source>
</evidence>
<evidence type="ECO:0000256" key="5">
    <source>
        <dbReference type="ARBA" id="ARBA00022729"/>
    </source>
</evidence>
<dbReference type="PANTHER" id="PTHR30442:SF0">
    <property type="entry name" value="FE(3+) DICITRATE TRANSPORT PROTEIN FECA"/>
    <property type="match status" value="1"/>
</dbReference>
<keyword evidence="7 9" id="KW-0472">Membrane</keyword>
<evidence type="ECO:0000256" key="11">
    <source>
        <dbReference type="RuleBase" id="RU003357"/>
    </source>
</evidence>
<dbReference type="InterPro" id="IPR039426">
    <property type="entry name" value="TonB-dep_rcpt-like"/>
</dbReference>
<keyword evidence="4 9" id="KW-0812">Transmembrane</keyword>
<accession>A0ABY9EA58</accession>
<evidence type="ECO:0000256" key="9">
    <source>
        <dbReference type="PROSITE-ProRule" id="PRU01360"/>
    </source>
</evidence>
<keyword evidence="16" id="KW-1185">Reference proteome</keyword>
<feature type="domain" description="TonB-dependent receptor plug" evidence="14">
    <location>
        <begin position="40"/>
        <end position="149"/>
    </location>
</feature>
<feature type="signal peptide" evidence="12">
    <location>
        <begin position="1"/>
        <end position="23"/>
    </location>
</feature>
<evidence type="ECO:0000256" key="8">
    <source>
        <dbReference type="ARBA" id="ARBA00023237"/>
    </source>
</evidence>
<keyword evidence="15" id="KW-0675">Receptor</keyword>
<protein>
    <submittedName>
        <fullName evidence="15">TonB-dependent receptor</fullName>
    </submittedName>
</protein>
<dbReference type="Gene3D" id="2.40.170.20">
    <property type="entry name" value="TonB-dependent receptor, beta-barrel domain"/>
    <property type="match status" value="1"/>
</dbReference>
<dbReference type="Pfam" id="PF00593">
    <property type="entry name" value="TonB_dep_Rec_b-barrel"/>
    <property type="match status" value="1"/>
</dbReference>
<dbReference type="PROSITE" id="PS52016">
    <property type="entry name" value="TONB_DEPENDENT_REC_3"/>
    <property type="match status" value="1"/>
</dbReference>
<evidence type="ECO:0000256" key="10">
    <source>
        <dbReference type="PROSITE-ProRule" id="PRU10144"/>
    </source>
</evidence>
<dbReference type="InterPro" id="IPR012910">
    <property type="entry name" value="Plug_dom"/>
</dbReference>
<dbReference type="Proteomes" id="UP001321520">
    <property type="component" value="Chromosome"/>
</dbReference>
<dbReference type="RefSeq" id="WP_301415751.1">
    <property type="nucleotide sequence ID" value="NZ_CP098023.1"/>
</dbReference>
<feature type="short sequence motif" description="TonB C-terminal box" evidence="10">
    <location>
        <begin position="718"/>
        <end position="735"/>
    </location>
</feature>
<dbReference type="PANTHER" id="PTHR30442">
    <property type="entry name" value="IRON III DICITRATE TRANSPORT PROTEIN FECA"/>
    <property type="match status" value="1"/>
</dbReference>
<reference evidence="15 16" key="1">
    <citation type="submission" date="2022-05" db="EMBL/GenBank/DDBJ databases">
        <title>Microbulbifer sp. nov., isolated from sponge.</title>
        <authorList>
            <person name="Gao L."/>
        </authorList>
    </citation>
    <scope>NUCLEOTIDE SEQUENCE [LARGE SCALE GENOMIC DNA]</scope>
    <source>
        <strain evidence="15 16">MI-G</strain>
    </source>
</reference>
<comment type="subcellular location">
    <subcellularLocation>
        <location evidence="1 9">Cell outer membrane</location>
        <topology evidence="1 9">Multi-pass membrane protein</topology>
    </subcellularLocation>
</comment>
<keyword evidence="3 9" id="KW-1134">Transmembrane beta strand</keyword>
<evidence type="ECO:0000256" key="2">
    <source>
        <dbReference type="ARBA" id="ARBA00022448"/>
    </source>
</evidence>